<dbReference type="SMART" id="SM00895">
    <property type="entry name" value="FCD"/>
    <property type="match status" value="1"/>
</dbReference>
<dbReference type="InterPro" id="IPR036390">
    <property type="entry name" value="WH_DNA-bd_sf"/>
</dbReference>
<dbReference type="Proteomes" id="UP000216885">
    <property type="component" value="Unassembled WGS sequence"/>
</dbReference>
<evidence type="ECO:0000256" key="2">
    <source>
        <dbReference type="ARBA" id="ARBA00023125"/>
    </source>
</evidence>
<dbReference type="EMBL" id="NEVQ01000013">
    <property type="protein sequence ID" value="OZI56805.1"/>
    <property type="molecule type" value="Genomic_DNA"/>
</dbReference>
<keyword evidence="1" id="KW-0805">Transcription regulation</keyword>
<dbReference type="AlphaFoldDB" id="A0A261U5B2"/>
<dbReference type="PANTHER" id="PTHR43537:SF39">
    <property type="entry name" value="HTH-TYPE TRANSCRIPTIONAL REGULATOR MCBR"/>
    <property type="match status" value="1"/>
</dbReference>
<dbReference type="SUPFAM" id="SSF46785">
    <property type="entry name" value="Winged helix' DNA-binding domain"/>
    <property type="match status" value="1"/>
</dbReference>
<proteinExistence type="predicted"/>
<keyword evidence="3" id="KW-0804">Transcription</keyword>
<evidence type="ECO:0000256" key="3">
    <source>
        <dbReference type="ARBA" id="ARBA00023163"/>
    </source>
</evidence>
<evidence type="ECO:0000313" key="6">
    <source>
        <dbReference type="Proteomes" id="UP000216885"/>
    </source>
</evidence>
<evidence type="ECO:0000313" key="5">
    <source>
        <dbReference type="EMBL" id="OZI56805.1"/>
    </source>
</evidence>
<dbReference type="Pfam" id="PF00392">
    <property type="entry name" value="GntR"/>
    <property type="match status" value="1"/>
</dbReference>
<dbReference type="OrthoDB" id="7003764at2"/>
<reference evidence="5 6" key="1">
    <citation type="submission" date="2017-05" db="EMBL/GenBank/DDBJ databases">
        <title>Complete and WGS of Bordetella genogroups.</title>
        <authorList>
            <person name="Spilker T."/>
            <person name="LiPuma J."/>
        </authorList>
    </citation>
    <scope>NUCLEOTIDE SEQUENCE [LARGE SCALE GENOMIC DNA]</scope>
    <source>
        <strain evidence="5 6">AU9919</strain>
    </source>
</reference>
<gene>
    <name evidence="5" type="ORF">CAL20_15525</name>
</gene>
<dbReference type="GO" id="GO:0003700">
    <property type="term" value="F:DNA-binding transcription factor activity"/>
    <property type="evidence" value="ECO:0007669"/>
    <property type="project" value="InterPro"/>
</dbReference>
<dbReference type="SUPFAM" id="SSF48008">
    <property type="entry name" value="GntR ligand-binding domain-like"/>
    <property type="match status" value="1"/>
</dbReference>
<dbReference type="Gene3D" id="1.20.120.530">
    <property type="entry name" value="GntR ligand-binding domain-like"/>
    <property type="match status" value="1"/>
</dbReference>
<dbReference type="RefSeq" id="WP_094821971.1">
    <property type="nucleotide sequence ID" value="NZ_NEVO01000008.1"/>
</dbReference>
<evidence type="ECO:0000259" key="4">
    <source>
        <dbReference type="PROSITE" id="PS50949"/>
    </source>
</evidence>
<dbReference type="InterPro" id="IPR008920">
    <property type="entry name" value="TF_FadR/GntR_C"/>
</dbReference>
<accession>A0A261U5B2</accession>
<dbReference type="Gene3D" id="1.10.10.10">
    <property type="entry name" value="Winged helix-like DNA-binding domain superfamily/Winged helix DNA-binding domain"/>
    <property type="match status" value="1"/>
</dbReference>
<protein>
    <submittedName>
        <fullName evidence="5">GntR family transcriptional regulator</fullName>
    </submittedName>
</protein>
<organism evidence="5 6">
    <name type="scientific">Bordetella genomosp. 4</name>
    <dbReference type="NCBI Taxonomy" id="463044"/>
    <lineage>
        <taxon>Bacteria</taxon>
        <taxon>Pseudomonadati</taxon>
        <taxon>Pseudomonadota</taxon>
        <taxon>Betaproteobacteria</taxon>
        <taxon>Burkholderiales</taxon>
        <taxon>Alcaligenaceae</taxon>
        <taxon>Bordetella</taxon>
    </lineage>
</organism>
<keyword evidence="2" id="KW-0238">DNA-binding</keyword>
<dbReference type="GO" id="GO:0003677">
    <property type="term" value="F:DNA binding"/>
    <property type="evidence" value="ECO:0007669"/>
    <property type="project" value="UniProtKB-KW"/>
</dbReference>
<dbReference type="PANTHER" id="PTHR43537">
    <property type="entry name" value="TRANSCRIPTIONAL REGULATOR, GNTR FAMILY"/>
    <property type="match status" value="1"/>
</dbReference>
<feature type="domain" description="HTH gntR-type" evidence="4">
    <location>
        <begin position="12"/>
        <end position="82"/>
    </location>
</feature>
<comment type="caution">
    <text evidence="5">The sequence shown here is derived from an EMBL/GenBank/DDBJ whole genome shotgun (WGS) entry which is preliminary data.</text>
</comment>
<dbReference type="Pfam" id="PF07729">
    <property type="entry name" value="FCD"/>
    <property type="match status" value="1"/>
</dbReference>
<dbReference type="PROSITE" id="PS50949">
    <property type="entry name" value="HTH_GNTR"/>
    <property type="match status" value="1"/>
</dbReference>
<name>A0A261U5B2_9BORD</name>
<sequence>MGATGLKQIEKYTLWDRAYAELRGALLAGRFVPGQRILLRDVAGELGISLTPVRDAVNHLIAERVLERGTGGQGGGAIVPPIDPDQFRQLTIMRADLESRAAYEAAAHATDSDIALLRQHLAQMTDHINEERRDHYLEMHRRFHFGIYALARMPIIQDAIETLWLRCGPVLTIVLPEYVPYLKKTDYHAAALDALQRQDAQGVADAIRRDISEAGTYIHQLLRRREAAADTQAG</sequence>
<evidence type="ECO:0000256" key="1">
    <source>
        <dbReference type="ARBA" id="ARBA00023015"/>
    </source>
</evidence>
<dbReference type="InterPro" id="IPR036388">
    <property type="entry name" value="WH-like_DNA-bd_sf"/>
</dbReference>
<keyword evidence="6" id="KW-1185">Reference proteome</keyword>
<dbReference type="InterPro" id="IPR000524">
    <property type="entry name" value="Tscrpt_reg_HTH_GntR"/>
</dbReference>
<dbReference type="InterPro" id="IPR011711">
    <property type="entry name" value="GntR_C"/>
</dbReference>